<evidence type="ECO:0000313" key="4">
    <source>
        <dbReference type="Proteomes" id="UP001434883"/>
    </source>
</evidence>
<evidence type="ECO:0000256" key="2">
    <source>
        <dbReference type="SAM" id="SignalP"/>
    </source>
</evidence>
<proteinExistence type="predicted"/>
<feature type="region of interest" description="Disordered" evidence="1">
    <location>
        <begin position="79"/>
        <end position="110"/>
    </location>
</feature>
<accession>A0ABV0R655</accession>
<keyword evidence="4" id="KW-1185">Reference proteome</keyword>
<reference evidence="3 4" key="1">
    <citation type="submission" date="2021-06" db="EMBL/GenBank/DDBJ databases">
        <authorList>
            <person name="Palmer J.M."/>
        </authorList>
    </citation>
    <scope>NUCLEOTIDE SEQUENCE [LARGE SCALE GENOMIC DNA]</scope>
    <source>
        <strain evidence="3 4">XC_2019</strain>
        <tissue evidence="3">Muscle</tissue>
    </source>
</reference>
<sequence>MIARRSGEQKQHTSSVLKQLSTTAYLNHLKMMRLLFLCVLLLLPAAIVHSEEFEGSANDSDDEDLNEIKATFVEGFQAKKKMTEETSRTPFAEGSQAENKSQENEGKYNI</sequence>
<organism evidence="3 4">
    <name type="scientific">Xenoophorus captivus</name>
    <dbReference type="NCBI Taxonomy" id="1517983"/>
    <lineage>
        <taxon>Eukaryota</taxon>
        <taxon>Metazoa</taxon>
        <taxon>Chordata</taxon>
        <taxon>Craniata</taxon>
        <taxon>Vertebrata</taxon>
        <taxon>Euteleostomi</taxon>
        <taxon>Actinopterygii</taxon>
        <taxon>Neopterygii</taxon>
        <taxon>Teleostei</taxon>
        <taxon>Neoteleostei</taxon>
        <taxon>Acanthomorphata</taxon>
        <taxon>Ovalentaria</taxon>
        <taxon>Atherinomorphae</taxon>
        <taxon>Cyprinodontiformes</taxon>
        <taxon>Goodeidae</taxon>
        <taxon>Xenoophorus</taxon>
    </lineage>
</organism>
<feature type="chain" id="PRO_5046749508" evidence="2">
    <location>
        <begin position="51"/>
        <end position="110"/>
    </location>
</feature>
<dbReference type="Proteomes" id="UP001434883">
    <property type="component" value="Unassembled WGS sequence"/>
</dbReference>
<feature type="signal peptide" evidence="2">
    <location>
        <begin position="1"/>
        <end position="50"/>
    </location>
</feature>
<evidence type="ECO:0000313" key="3">
    <source>
        <dbReference type="EMBL" id="MEQ2203582.1"/>
    </source>
</evidence>
<keyword evidence="2" id="KW-0732">Signal</keyword>
<comment type="caution">
    <text evidence="3">The sequence shown here is derived from an EMBL/GenBank/DDBJ whole genome shotgun (WGS) entry which is preliminary data.</text>
</comment>
<name>A0ABV0R655_9TELE</name>
<dbReference type="EMBL" id="JAHRIN010034706">
    <property type="protein sequence ID" value="MEQ2203582.1"/>
    <property type="molecule type" value="Genomic_DNA"/>
</dbReference>
<protein>
    <submittedName>
        <fullName evidence="3">Uncharacterized protein</fullName>
    </submittedName>
</protein>
<feature type="compositionally biased region" description="Basic and acidic residues" evidence="1">
    <location>
        <begin position="100"/>
        <end position="110"/>
    </location>
</feature>
<evidence type="ECO:0000256" key="1">
    <source>
        <dbReference type="SAM" id="MobiDB-lite"/>
    </source>
</evidence>
<gene>
    <name evidence="3" type="ORF">XENOCAPTIV_001044</name>
</gene>